<dbReference type="AlphaFoldDB" id="A0A0B1P340"/>
<evidence type="ECO:0000313" key="8">
    <source>
        <dbReference type="Proteomes" id="UP000030854"/>
    </source>
</evidence>
<evidence type="ECO:0000256" key="4">
    <source>
        <dbReference type="ARBA" id="ARBA00023136"/>
    </source>
</evidence>
<dbReference type="OMA" id="FRRWIWI"/>
<dbReference type="STRING" id="52586.A0A0B1P340"/>
<keyword evidence="2 5" id="KW-0812">Transmembrane</keyword>
<keyword evidence="3 5" id="KW-1133">Transmembrane helix</keyword>
<keyword evidence="4 5" id="KW-0472">Membrane</keyword>
<evidence type="ECO:0000256" key="2">
    <source>
        <dbReference type="ARBA" id="ARBA00022692"/>
    </source>
</evidence>
<feature type="transmembrane region" description="Helical" evidence="5">
    <location>
        <begin position="73"/>
        <end position="92"/>
    </location>
</feature>
<dbReference type="EMBL" id="JNVN01001615">
    <property type="protein sequence ID" value="KHJ33117.1"/>
    <property type="molecule type" value="Genomic_DNA"/>
</dbReference>
<dbReference type="PANTHER" id="PTHR10783:SF46">
    <property type="entry name" value="PROTEIN ERD1 HOMOLOG 2"/>
    <property type="match status" value="1"/>
</dbReference>
<dbReference type="InterPro" id="IPR004342">
    <property type="entry name" value="EXS_C"/>
</dbReference>
<dbReference type="PROSITE" id="PS51380">
    <property type="entry name" value="EXS"/>
    <property type="match status" value="1"/>
</dbReference>
<evidence type="ECO:0000259" key="6">
    <source>
        <dbReference type="PROSITE" id="PS51380"/>
    </source>
</evidence>
<dbReference type="Pfam" id="PF03124">
    <property type="entry name" value="EXS"/>
    <property type="match status" value="1"/>
</dbReference>
<evidence type="ECO:0000256" key="3">
    <source>
        <dbReference type="ARBA" id="ARBA00022989"/>
    </source>
</evidence>
<feature type="domain" description="EXS" evidence="6">
    <location>
        <begin position="191"/>
        <end position="428"/>
    </location>
</feature>
<comment type="caution">
    <text evidence="7">The sequence shown here is derived from an EMBL/GenBank/DDBJ whole genome shotgun (WGS) entry which is preliminary data.</text>
</comment>
<proteinExistence type="predicted"/>
<dbReference type="GO" id="GO:0005737">
    <property type="term" value="C:cytoplasm"/>
    <property type="evidence" value="ECO:0007669"/>
    <property type="project" value="TreeGrafter"/>
</dbReference>
<organism evidence="7 8">
    <name type="scientific">Uncinula necator</name>
    <name type="common">Grape powdery mildew</name>
    <dbReference type="NCBI Taxonomy" id="52586"/>
    <lineage>
        <taxon>Eukaryota</taxon>
        <taxon>Fungi</taxon>
        <taxon>Dikarya</taxon>
        <taxon>Ascomycota</taxon>
        <taxon>Pezizomycotina</taxon>
        <taxon>Leotiomycetes</taxon>
        <taxon>Erysiphales</taxon>
        <taxon>Erysiphaceae</taxon>
        <taxon>Erysiphe</taxon>
    </lineage>
</organism>
<keyword evidence="8" id="KW-1185">Reference proteome</keyword>
<evidence type="ECO:0000313" key="7">
    <source>
        <dbReference type="EMBL" id="KHJ33117.1"/>
    </source>
</evidence>
<dbReference type="GO" id="GO:0016020">
    <property type="term" value="C:membrane"/>
    <property type="evidence" value="ECO:0007669"/>
    <property type="project" value="UniProtKB-SubCell"/>
</dbReference>
<reference evidence="7 8" key="1">
    <citation type="journal article" date="2014" name="BMC Genomics">
        <title>Adaptive genomic structural variation in the grape powdery mildew pathogen, Erysiphe necator.</title>
        <authorList>
            <person name="Jones L."/>
            <person name="Riaz S."/>
            <person name="Morales-Cruz A."/>
            <person name="Amrine K.C."/>
            <person name="McGuire B."/>
            <person name="Gubler W.D."/>
            <person name="Walker M.A."/>
            <person name="Cantu D."/>
        </authorList>
    </citation>
    <scope>NUCLEOTIDE SEQUENCE [LARGE SCALE GENOMIC DNA]</scope>
    <source>
        <strain evidence="8">c</strain>
    </source>
</reference>
<accession>A0A0B1P340</accession>
<dbReference type="Proteomes" id="UP000030854">
    <property type="component" value="Unassembled WGS sequence"/>
</dbReference>
<gene>
    <name evidence="7" type="ORF">EV44_g1265</name>
</gene>
<name>A0A0B1P340_UNCNE</name>
<comment type="subcellular location">
    <subcellularLocation>
        <location evidence="1">Membrane</location>
        <topology evidence="1">Multi-pass membrane protein</topology>
    </subcellularLocation>
</comment>
<dbReference type="PANTHER" id="PTHR10783">
    <property type="entry name" value="XENOTROPIC AND POLYTROPIC RETROVIRUS RECEPTOR 1-RELATED"/>
    <property type="match status" value="1"/>
</dbReference>
<dbReference type="HOGENOM" id="CLU_024081_2_1_1"/>
<dbReference type="OrthoDB" id="2159384at2759"/>
<feature type="transmembrane region" description="Helical" evidence="5">
    <location>
        <begin position="20"/>
        <end position="42"/>
    </location>
</feature>
<evidence type="ECO:0000256" key="5">
    <source>
        <dbReference type="SAM" id="Phobius"/>
    </source>
</evidence>
<evidence type="ECO:0000256" key="1">
    <source>
        <dbReference type="ARBA" id="ARBA00004141"/>
    </source>
</evidence>
<feature type="transmembrane region" description="Helical" evidence="5">
    <location>
        <begin position="98"/>
        <end position="121"/>
    </location>
</feature>
<sequence>MSSEPAVEFDLDFISLILPLPYRVALAVVFGVWAWGLALQYFSLIKIDVPLLINPQREVIQASPPAYISTYRLAFTLTAPLVLSLFLFWSLSHGNSSLVIYYDFLPISYLLILIGILLLPIRPLCSPGRSRFISTLRRISIGGLAQTKDGKFADIMLADVLTSYAKIIADLFVVLCMFLSKESRSATARPNRSCGSQYLIPIITAIPYLIRLRQCLIEFFRAHSTGGLDSGVRHLANALKYTTGFPVIALSALYHNVSSNLTEESDGLTRKSVYYCWLTAIFINSSYSFYWDVAKDWDLALFPAFSECLHINKHSKFSNQYNVPRHRKKTSFGLRPRLFLPYKEFYYLAIFLDLFLRFSWLINLSPLTVYFANSEGGITLLQFAEVGRRWMWIFLRSDAEWARQYEEKEDPVLNNILYVRQDDFEGSE</sequence>
<protein>
    <recommendedName>
        <fullName evidence="6">EXS domain-containing protein</fullName>
    </recommendedName>
</protein>